<proteinExistence type="predicted"/>
<accession>A0ABU6TUN1</accession>
<feature type="compositionally biased region" description="Basic and acidic residues" evidence="1">
    <location>
        <begin position="25"/>
        <end position="43"/>
    </location>
</feature>
<feature type="region of interest" description="Disordered" evidence="1">
    <location>
        <begin position="116"/>
        <end position="147"/>
    </location>
</feature>
<feature type="region of interest" description="Disordered" evidence="1">
    <location>
        <begin position="1"/>
        <end position="98"/>
    </location>
</feature>
<dbReference type="EMBL" id="JASCZI010092310">
    <property type="protein sequence ID" value="MED6152209.1"/>
    <property type="molecule type" value="Genomic_DNA"/>
</dbReference>
<name>A0ABU6TUN1_9FABA</name>
<sequence length="189" mass="21251">MELPQRGESGKEDIQAKATNQPKRRFSDIEEKQNRRNSVDGRNKLLVHNAANQSSKSAHYQKRNNSQLEIPLPSKVSGTSREKQHEEQPNSNKLKSKAKCPAMTLDAFLHTEGVKVEREEEENFEPITEDVGSVEKEPSKLTRLKNKSKRPAMTLDAFLGDEGIHVEGEEDHIEAPAAQDARFGPTPNE</sequence>
<organism evidence="2 3">
    <name type="scientific">Stylosanthes scabra</name>
    <dbReference type="NCBI Taxonomy" id="79078"/>
    <lineage>
        <taxon>Eukaryota</taxon>
        <taxon>Viridiplantae</taxon>
        <taxon>Streptophyta</taxon>
        <taxon>Embryophyta</taxon>
        <taxon>Tracheophyta</taxon>
        <taxon>Spermatophyta</taxon>
        <taxon>Magnoliopsida</taxon>
        <taxon>eudicotyledons</taxon>
        <taxon>Gunneridae</taxon>
        <taxon>Pentapetalae</taxon>
        <taxon>rosids</taxon>
        <taxon>fabids</taxon>
        <taxon>Fabales</taxon>
        <taxon>Fabaceae</taxon>
        <taxon>Papilionoideae</taxon>
        <taxon>50 kb inversion clade</taxon>
        <taxon>dalbergioids sensu lato</taxon>
        <taxon>Dalbergieae</taxon>
        <taxon>Pterocarpus clade</taxon>
        <taxon>Stylosanthes</taxon>
    </lineage>
</organism>
<feature type="region of interest" description="Disordered" evidence="1">
    <location>
        <begin position="164"/>
        <end position="189"/>
    </location>
</feature>
<comment type="caution">
    <text evidence="2">The sequence shown here is derived from an EMBL/GenBank/DDBJ whole genome shotgun (WGS) entry which is preliminary data.</text>
</comment>
<keyword evidence="3" id="KW-1185">Reference proteome</keyword>
<feature type="compositionally biased region" description="Acidic residues" evidence="1">
    <location>
        <begin position="119"/>
        <end position="128"/>
    </location>
</feature>
<evidence type="ECO:0000313" key="3">
    <source>
        <dbReference type="Proteomes" id="UP001341840"/>
    </source>
</evidence>
<reference evidence="2 3" key="1">
    <citation type="journal article" date="2023" name="Plants (Basel)">
        <title>Bridging the Gap: Combining Genomics and Transcriptomics Approaches to Understand Stylosanthes scabra, an Orphan Legume from the Brazilian Caatinga.</title>
        <authorList>
            <person name="Ferreira-Neto J.R.C."/>
            <person name="da Silva M.D."/>
            <person name="Binneck E."/>
            <person name="de Melo N.F."/>
            <person name="da Silva R.H."/>
            <person name="de Melo A.L.T.M."/>
            <person name="Pandolfi V."/>
            <person name="Bustamante F.O."/>
            <person name="Brasileiro-Vidal A.C."/>
            <person name="Benko-Iseppon A.M."/>
        </authorList>
    </citation>
    <scope>NUCLEOTIDE SEQUENCE [LARGE SCALE GENOMIC DNA]</scope>
    <source>
        <tissue evidence="2">Leaves</tissue>
    </source>
</reference>
<evidence type="ECO:0000313" key="2">
    <source>
        <dbReference type="EMBL" id="MED6152209.1"/>
    </source>
</evidence>
<evidence type="ECO:0000256" key="1">
    <source>
        <dbReference type="SAM" id="MobiDB-lite"/>
    </source>
</evidence>
<feature type="compositionally biased region" description="Polar residues" evidence="1">
    <location>
        <begin position="50"/>
        <end position="68"/>
    </location>
</feature>
<protein>
    <submittedName>
        <fullName evidence="2">Uncharacterized protein</fullName>
    </submittedName>
</protein>
<dbReference type="Proteomes" id="UP001341840">
    <property type="component" value="Unassembled WGS sequence"/>
</dbReference>
<gene>
    <name evidence="2" type="ORF">PIB30_089676</name>
</gene>